<dbReference type="PANTHER" id="PTHR46369:SF1">
    <property type="entry name" value="PROTEIN CELLULOSE SYNTHASE INTERACTIVE 3"/>
    <property type="match status" value="1"/>
</dbReference>
<feature type="repeat" description="ARM" evidence="2">
    <location>
        <begin position="604"/>
        <end position="638"/>
    </location>
</feature>
<dbReference type="GO" id="GO:2001006">
    <property type="term" value="P:regulation of cellulose biosynthetic process"/>
    <property type="evidence" value="ECO:0007669"/>
    <property type="project" value="InterPro"/>
</dbReference>
<evidence type="ECO:0000256" key="1">
    <source>
        <dbReference type="ARBA" id="ARBA00022737"/>
    </source>
</evidence>
<dbReference type="SMART" id="SM00185">
    <property type="entry name" value="ARM"/>
    <property type="match status" value="9"/>
</dbReference>
<keyword evidence="1" id="KW-0677">Repeat</keyword>
<dbReference type="GO" id="GO:0008017">
    <property type="term" value="F:microtubule binding"/>
    <property type="evidence" value="ECO:0007669"/>
    <property type="project" value="InterPro"/>
</dbReference>
<comment type="caution">
    <text evidence="4">The sequence shown here is derived from an EMBL/GenBank/DDBJ whole genome shotgun (WGS) entry which is preliminary data.</text>
</comment>
<dbReference type="PROSITE" id="PS50176">
    <property type="entry name" value="ARM_REPEAT"/>
    <property type="match status" value="2"/>
</dbReference>
<protein>
    <submittedName>
        <fullName evidence="4">Protein CELLULOSE SYNTHASE INTERACTIVE 3</fullName>
    </submittedName>
</protein>
<dbReference type="SUPFAM" id="SSF48371">
    <property type="entry name" value="ARM repeat"/>
    <property type="match status" value="2"/>
</dbReference>
<dbReference type="InterPro" id="IPR016024">
    <property type="entry name" value="ARM-type_fold"/>
</dbReference>
<dbReference type="EMBL" id="JACGWK010000015">
    <property type="protein sequence ID" value="KAL0314335.1"/>
    <property type="molecule type" value="Genomic_DNA"/>
</dbReference>
<sequence>MDEKESMLSRVAQLIEQLHSNVSSPQERELTTARLLGIAKARKEARALIGSHGQAMPLFVSILRNGTLMAKINVAATLSVLCKDEDLRIKVLLGGCIPPLLSLLKSDATEARKVAAEALCIVSSGVLSDHVGMKIFVTEGVVPTLWEQLSRNNKQDKVVEGFVTGALRNLCGDKDGYWRTTLDAGGVDIIVSLLSSSNPTAQSNAASLLACLMLGFPDSIPKIIGAGAIKTLLGLLGQHKDASVRASAAEALEALSLKSTEAKQAIVDAQGMPVLIGAIVAPSKEGMQGEWGQALQQHSTQALANICSGMSALLLYLGELSRSPRLAAPVADIIGALAYALMVFKQSGDEEPFESTKIECILIILLKPRDNKLVQERLLEAMASLYGNPNLSVSISQSEAKKVLIGLITMATGDAQEYLILALIRLCTDRVSVWEALGKREGIQMLISSLGLSSEQHQEYAVEMLAILTEEVDDSKWAITAAGGIPPLVQLIEVGSHRAREGAACVLWKLGCHSEDIRACVESSGAIPALIWLLKIGVPNEQEASATALIKLTRTADSATINQLLALLFADSPSSKVHIIKVLGHVLSTASHSELVHKGATANTGLRSLVQVLNSSDEKTQEYAASVLADLFSNRQDM</sequence>
<dbReference type="PANTHER" id="PTHR46369">
    <property type="entry name" value="PROTEIN CELLULOSE SYNTHASE INTERACTIVE 1"/>
    <property type="match status" value="1"/>
</dbReference>
<dbReference type="InterPro" id="IPR058678">
    <property type="entry name" value="ARM_PUB"/>
</dbReference>
<proteinExistence type="predicted"/>
<evidence type="ECO:0000256" key="2">
    <source>
        <dbReference type="PROSITE-ProRule" id="PRU00259"/>
    </source>
</evidence>
<dbReference type="Pfam" id="PF00514">
    <property type="entry name" value="Arm"/>
    <property type="match status" value="1"/>
</dbReference>
<dbReference type="AlphaFoldDB" id="A0AAW2L7Q6"/>
<dbReference type="GO" id="GO:0010330">
    <property type="term" value="C:cellulose synthase complex"/>
    <property type="evidence" value="ECO:0007669"/>
    <property type="project" value="InterPro"/>
</dbReference>
<evidence type="ECO:0000313" key="4">
    <source>
        <dbReference type="EMBL" id="KAL0314335.1"/>
    </source>
</evidence>
<dbReference type="Pfam" id="PF25598">
    <property type="entry name" value="ARM_PUB"/>
    <property type="match status" value="1"/>
</dbReference>
<organism evidence="4">
    <name type="scientific">Sesamum angustifolium</name>
    <dbReference type="NCBI Taxonomy" id="2727405"/>
    <lineage>
        <taxon>Eukaryota</taxon>
        <taxon>Viridiplantae</taxon>
        <taxon>Streptophyta</taxon>
        <taxon>Embryophyta</taxon>
        <taxon>Tracheophyta</taxon>
        <taxon>Spermatophyta</taxon>
        <taxon>Magnoliopsida</taxon>
        <taxon>eudicotyledons</taxon>
        <taxon>Gunneridae</taxon>
        <taxon>Pentapetalae</taxon>
        <taxon>asterids</taxon>
        <taxon>lamiids</taxon>
        <taxon>Lamiales</taxon>
        <taxon>Pedaliaceae</taxon>
        <taxon>Sesamum</taxon>
    </lineage>
</organism>
<accession>A0AAW2L7Q6</accession>
<dbReference type="Gene3D" id="1.25.10.10">
    <property type="entry name" value="Leucine-rich Repeat Variant"/>
    <property type="match status" value="3"/>
</dbReference>
<feature type="repeat" description="ARM" evidence="2">
    <location>
        <begin position="483"/>
        <end position="525"/>
    </location>
</feature>
<gene>
    <name evidence="4" type="ORF">Sangu_2277900</name>
</gene>
<dbReference type="InterPro" id="IPR000225">
    <property type="entry name" value="Armadillo"/>
</dbReference>
<name>A0AAW2L7Q6_9LAMI</name>
<evidence type="ECO:0000259" key="3">
    <source>
        <dbReference type="Pfam" id="PF25598"/>
    </source>
</evidence>
<dbReference type="InterPro" id="IPR011989">
    <property type="entry name" value="ARM-like"/>
</dbReference>
<reference evidence="4" key="2">
    <citation type="journal article" date="2024" name="Plant">
        <title>Genomic evolution and insights into agronomic trait innovations of Sesamum species.</title>
        <authorList>
            <person name="Miao H."/>
            <person name="Wang L."/>
            <person name="Qu L."/>
            <person name="Liu H."/>
            <person name="Sun Y."/>
            <person name="Le M."/>
            <person name="Wang Q."/>
            <person name="Wei S."/>
            <person name="Zheng Y."/>
            <person name="Lin W."/>
            <person name="Duan Y."/>
            <person name="Cao H."/>
            <person name="Xiong S."/>
            <person name="Wang X."/>
            <person name="Wei L."/>
            <person name="Li C."/>
            <person name="Ma Q."/>
            <person name="Ju M."/>
            <person name="Zhao R."/>
            <person name="Li G."/>
            <person name="Mu C."/>
            <person name="Tian Q."/>
            <person name="Mei H."/>
            <person name="Zhang T."/>
            <person name="Gao T."/>
            <person name="Zhang H."/>
        </authorList>
    </citation>
    <scope>NUCLEOTIDE SEQUENCE</scope>
    <source>
        <strain evidence="4">G01</strain>
    </source>
</reference>
<feature type="domain" description="U-box" evidence="3">
    <location>
        <begin position="41"/>
        <end position="260"/>
    </location>
</feature>
<dbReference type="InterPro" id="IPR044297">
    <property type="entry name" value="CSI1/2/3"/>
</dbReference>
<dbReference type="GO" id="GO:0051211">
    <property type="term" value="P:anisotropic cell growth"/>
    <property type="evidence" value="ECO:0007669"/>
    <property type="project" value="InterPro"/>
</dbReference>
<reference evidence="4" key="1">
    <citation type="submission" date="2020-06" db="EMBL/GenBank/DDBJ databases">
        <authorList>
            <person name="Li T."/>
            <person name="Hu X."/>
            <person name="Zhang T."/>
            <person name="Song X."/>
            <person name="Zhang H."/>
            <person name="Dai N."/>
            <person name="Sheng W."/>
            <person name="Hou X."/>
            <person name="Wei L."/>
        </authorList>
    </citation>
    <scope>NUCLEOTIDE SEQUENCE</scope>
    <source>
        <strain evidence="4">G01</strain>
        <tissue evidence="4">Leaf</tissue>
    </source>
</reference>